<gene>
    <name evidence="4" type="ORF">DLJ53_18915</name>
</gene>
<dbReference type="InterPro" id="IPR016181">
    <property type="entry name" value="Acyl_CoA_acyltransferase"/>
</dbReference>
<keyword evidence="5" id="KW-1185">Reference proteome</keyword>
<dbReference type="Proteomes" id="UP000249590">
    <property type="component" value="Unassembled WGS sequence"/>
</dbReference>
<dbReference type="InterPro" id="IPR050832">
    <property type="entry name" value="Bact_Acetyltransf"/>
</dbReference>
<dbReference type="EMBL" id="QHHQ01000004">
    <property type="protein sequence ID" value="RAH99829.1"/>
    <property type="molecule type" value="Genomic_DNA"/>
</dbReference>
<organism evidence="4 5">
    <name type="scientific">Acuticoccus sediminis</name>
    <dbReference type="NCBI Taxonomy" id="2184697"/>
    <lineage>
        <taxon>Bacteria</taxon>
        <taxon>Pseudomonadati</taxon>
        <taxon>Pseudomonadota</taxon>
        <taxon>Alphaproteobacteria</taxon>
        <taxon>Hyphomicrobiales</taxon>
        <taxon>Amorphaceae</taxon>
        <taxon>Acuticoccus</taxon>
    </lineage>
</organism>
<sequence>MHKIEEATPGDAPRIAEVLTRSIRDLCAADHHDDPGIVTRWTANKTRENVLEWIMDPALAVLVSRDDGDIAAVGMIRGDTILLNYVAPGRRFTGHSKALLGAMEEHIRSAGYPSGRLESTVTAHRFYTVHGWYDVGPPTGCGGLTCQPMAKDVGEEKAHGEV</sequence>
<protein>
    <submittedName>
        <fullName evidence="4">GNAT family N-acetyltransferase</fullName>
    </submittedName>
</protein>
<dbReference type="PROSITE" id="PS51186">
    <property type="entry name" value="GNAT"/>
    <property type="match status" value="1"/>
</dbReference>
<dbReference type="Pfam" id="PF13673">
    <property type="entry name" value="Acetyltransf_10"/>
    <property type="match status" value="1"/>
</dbReference>
<dbReference type="Gene3D" id="3.40.630.30">
    <property type="match status" value="1"/>
</dbReference>
<evidence type="ECO:0000313" key="4">
    <source>
        <dbReference type="EMBL" id="RAH99829.1"/>
    </source>
</evidence>
<dbReference type="SUPFAM" id="SSF55729">
    <property type="entry name" value="Acyl-CoA N-acyltransferases (Nat)"/>
    <property type="match status" value="1"/>
</dbReference>
<proteinExistence type="predicted"/>
<dbReference type="RefSeq" id="WP_111348133.1">
    <property type="nucleotide sequence ID" value="NZ_QHHQ01000004.1"/>
</dbReference>
<evidence type="ECO:0000313" key="5">
    <source>
        <dbReference type="Proteomes" id="UP000249590"/>
    </source>
</evidence>
<dbReference type="InterPro" id="IPR000182">
    <property type="entry name" value="GNAT_dom"/>
</dbReference>
<reference evidence="4 5" key="1">
    <citation type="submission" date="2018-05" db="EMBL/GenBank/DDBJ databases">
        <title>Acuticoccus sediminis sp. nov., isolated from deep-sea sediment of Indian Ocean.</title>
        <authorList>
            <person name="Liu X."/>
            <person name="Lai Q."/>
            <person name="Du Y."/>
            <person name="Sun F."/>
            <person name="Zhang X."/>
            <person name="Wang S."/>
            <person name="Shao Z."/>
        </authorList>
    </citation>
    <scope>NUCLEOTIDE SEQUENCE [LARGE SCALE GENOMIC DNA]</scope>
    <source>
        <strain evidence="4 5">PTG4-2</strain>
    </source>
</reference>
<keyword evidence="1 4" id="KW-0808">Transferase</keyword>
<evidence type="ECO:0000259" key="3">
    <source>
        <dbReference type="PROSITE" id="PS51186"/>
    </source>
</evidence>
<evidence type="ECO:0000256" key="1">
    <source>
        <dbReference type="ARBA" id="ARBA00022679"/>
    </source>
</evidence>
<feature type="domain" description="N-acetyltransferase" evidence="3">
    <location>
        <begin position="2"/>
        <end position="154"/>
    </location>
</feature>
<dbReference type="PANTHER" id="PTHR43877">
    <property type="entry name" value="AMINOALKYLPHOSPHONATE N-ACETYLTRANSFERASE-RELATED-RELATED"/>
    <property type="match status" value="1"/>
</dbReference>
<comment type="caution">
    <text evidence="4">The sequence shown here is derived from an EMBL/GenBank/DDBJ whole genome shotgun (WGS) entry which is preliminary data.</text>
</comment>
<accession>A0A8B2NU12</accession>
<keyword evidence="2" id="KW-0012">Acyltransferase</keyword>
<name>A0A8B2NU12_9HYPH</name>
<dbReference type="AlphaFoldDB" id="A0A8B2NU12"/>
<evidence type="ECO:0000256" key="2">
    <source>
        <dbReference type="ARBA" id="ARBA00023315"/>
    </source>
</evidence>
<dbReference type="PANTHER" id="PTHR43877:SF2">
    <property type="entry name" value="AMINOALKYLPHOSPHONATE N-ACETYLTRANSFERASE-RELATED"/>
    <property type="match status" value="1"/>
</dbReference>
<dbReference type="GO" id="GO:0016747">
    <property type="term" value="F:acyltransferase activity, transferring groups other than amino-acyl groups"/>
    <property type="evidence" value="ECO:0007669"/>
    <property type="project" value="InterPro"/>
</dbReference>
<dbReference type="OrthoDB" id="9789081at2"/>